<keyword evidence="3" id="KW-1185">Reference proteome</keyword>
<dbReference type="RefSeq" id="WP_359696809.1">
    <property type="nucleotide sequence ID" value="NZ_JBEYXT010000079.1"/>
</dbReference>
<organism evidence="2 3">
    <name type="scientific">Streptomyces neyagawaensis</name>
    <dbReference type="NCBI Taxonomy" id="42238"/>
    <lineage>
        <taxon>Bacteria</taxon>
        <taxon>Bacillati</taxon>
        <taxon>Actinomycetota</taxon>
        <taxon>Actinomycetes</taxon>
        <taxon>Kitasatosporales</taxon>
        <taxon>Streptomycetaceae</taxon>
        <taxon>Streptomyces</taxon>
    </lineage>
</organism>
<feature type="compositionally biased region" description="Basic and acidic residues" evidence="1">
    <location>
        <begin position="176"/>
        <end position="185"/>
    </location>
</feature>
<evidence type="ECO:0000313" key="3">
    <source>
        <dbReference type="Proteomes" id="UP001551189"/>
    </source>
</evidence>
<protein>
    <submittedName>
        <fullName evidence="2">Uncharacterized protein</fullName>
    </submittedName>
</protein>
<dbReference type="Proteomes" id="UP001551189">
    <property type="component" value="Unassembled WGS sequence"/>
</dbReference>
<gene>
    <name evidence="2" type="ORF">ABZ931_18815</name>
</gene>
<feature type="compositionally biased region" description="Acidic residues" evidence="1">
    <location>
        <begin position="186"/>
        <end position="201"/>
    </location>
</feature>
<evidence type="ECO:0000313" key="2">
    <source>
        <dbReference type="EMBL" id="MEU6803047.1"/>
    </source>
</evidence>
<comment type="caution">
    <text evidence="2">The sequence shown here is derived from an EMBL/GenBank/DDBJ whole genome shotgun (WGS) entry which is preliminary data.</text>
</comment>
<evidence type="ECO:0000256" key="1">
    <source>
        <dbReference type="SAM" id="MobiDB-lite"/>
    </source>
</evidence>
<feature type="region of interest" description="Disordered" evidence="1">
    <location>
        <begin position="176"/>
        <end position="207"/>
    </location>
</feature>
<reference evidence="2 3" key="1">
    <citation type="submission" date="2024-06" db="EMBL/GenBank/DDBJ databases">
        <title>The Natural Products Discovery Center: Release of the First 8490 Sequenced Strains for Exploring Actinobacteria Biosynthetic Diversity.</title>
        <authorList>
            <person name="Kalkreuter E."/>
            <person name="Kautsar S.A."/>
            <person name="Yang D."/>
            <person name="Bader C.D."/>
            <person name="Teijaro C.N."/>
            <person name="Fluegel L."/>
            <person name="Davis C.M."/>
            <person name="Simpson J.R."/>
            <person name="Lauterbach L."/>
            <person name="Steele A.D."/>
            <person name="Gui C."/>
            <person name="Meng S."/>
            <person name="Li G."/>
            <person name="Viehrig K."/>
            <person name="Ye F."/>
            <person name="Su P."/>
            <person name="Kiefer A.F."/>
            <person name="Nichols A."/>
            <person name="Cepeda A.J."/>
            <person name="Yan W."/>
            <person name="Fan B."/>
            <person name="Jiang Y."/>
            <person name="Adhikari A."/>
            <person name="Zheng C.-J."/>
            <person name="Schuster L."/>
            <person name="Cowan T.M."/>
            <person name="Smanski M.J."/>
            <person name="Chevrette M.G."/>
            <person name="De Carvalho L.P.S."/>
            <person name="Shen B."/>
        </authorList>
    </citation>
    <scope>NUCLEOTIDE SEQUENCE [LARGE SCALE GENOMIC DNA]</scope>
    <source>
        <strain evidence="2 3">NPDC046851</strain>
    </source>
</reference>
<dbReference type="EMBL" id="JBEYXT010000079">
    <property type="protein sequence ID" value="MEU6803047.1"/>
    <property type="molecule type" value="Genomic_DNA"/>
</dbReference>
<proteinExistence type="predicted"/>
<sequence length="207" mass="23240">MSWFDHMMDKLEDVLEAGDPDRLWTDYLGASHDVYIAEEALREAEEKLAAARERALEGDLAPALKKEMRRGRHTLSVLDLLREVGGDHPDLVLALLPELYDCCLGINKTSIWGREILRVLGRTTDLHDALAPLVTKTLGDEDEREDLEAMNGLGMLLDDLGDTALLARWHEAVRTSRDPDVRELADAYEPDDETNEAEPPEEAARRG</sequence>
<accession>A0ABV3B0T8</accession>
<name>A0ABV3B0T8_9ACTN</name>